<dbReference type="SUPFAM" id="SSF53335">
    <property type="entry name" value="S-adenosyl-L-methionine-dependent methyltransferases"/>
    <property type="match status" value="1"/>
</dbReference>
<dbReference type="AlphaFoldDB" id="A0A1J4MMU8"/>
<dbReference type="EMBL" id="LRBP01000001">
    <property type="protein sequence ID" value="OII75375.1"/>
    <property type="molecule type" value="Genomic_DNA"/>
</dbReference>
<evidence type="ECO:0000313" key="7">
    <source>
        <dbReference type="Proteomes" id="UP000186176"/>
    </source>
</evidence>
<evidence type="ECO:0000256" key="4">
    <source>
        <dbReference type="PROSITE-ProRule" id="PRU01016"/>
    </source>
</evidence>
<organism evidence="6 7">
    <name type="scientific">Cryptosporidium ubiquitum</name>
    <dbReference type="NCBI Taxonomy" id="857276"/>
    <lineage>
        <taxon>Eukaryota</taxon>
        <taxon>Sar</taxon>
        <taxon>Alveolata</taxon>
        <taxon>Apicomplexa</taxon>
        <taxon>Conoidasida</taxon>
        <taxon>Coccidia</taxon>
        <taxon>Eucoccidiorida</taxon>
        <taxon>Eimeriorina</taxon>
        <taxon>Cryptosporidiidae</taxon>
        <taxon>Cryptosporidium</taxon>
    </lineage>
</organism>
<dbReference type="PANTHER" id="PTHR46098">
    <property type="entry name" value="TRNA (CYTOSINE(38)-C(5))-METHYLTRANSFERASE"/>
    <property type="match status" value="1"/>
</dbReference>
<dbReference type="GO" id="GO:0008168">
    <property type="term" value="F:methyltransferase activity"/>
    <property type="evidence" value="ECO:0007669"/>
    <property type="project" value="UniProtKB-KW"/>
</dbReference>
<dbReference type="GeneID" id="39978687"/>
<dbReference type="Pfam" id="PF00145">
    <property type="entry name" value="DNA_methylase"/>
    <property type="match status" value="1"/>
</dbReference>
<dbReference type="Gene3D" id="3.90.120.10">
    <property type="entry name" value="DNA Methylase, subunit A, domain 2"/>
    <property type="match status" value="1"/>
</dbReference>
<name>A0A1J4MMU8_9CRYT</name>
<keyword evidence="7" id="KW-1185">Reference proteome</keyword>
<sequence length="416" mass="48151">MGEKNRFFSGIGGLHLSIKNAADSINSKSDYFHSDIKIEVIKAFEINDCANITYKKNFPDTLICNKNIESLNLHDIPYADIWLLSPPCQPFTKGGSKKDSDDPRSKPFLKLIELMPLLESHDKLPKAWFVENVANFETSNTHKKMMNMLSKLNFCTFEFMLSPTLIGVPNTRVRYYCVSFRKDSDDSIKQLNELKKSIYEKNYQSIANNVLSSHPIRENIKNSQMQEIPTEYSNILCSLPYEYKQIIQMMNNIPSSINDIIMNSNKIDDESFKLLKQFANNIVKNNPSFKFDIVNINSKASTTFTKSYIETQGRGGPLFDYSENHQKSEKSIIDYDIYNHIFNTCTLEHQRFQNAQNKNNLRCFHPQEILLIMGFPDNWFENININIKKKYSLIGNSISVHIVTILLHFMLELLIN</sequence>
<accession>A0A1J4MMU8</accession>
<dbReference type="Gene3D" id="3.40.50.150">
    <property type="entry name" value="Vaccinia Virus protein VP39"/>
    <property type="match status" value="1"/>
</dbReference>
<dbReference type="InterPro" id="IPR001525">
    <property type="entry name" value="C5_MeTfrase"/>
</dbReference>
<keyword evidence="2 4" id="KW-0808">Transferase</keyword>
<evidence type="ECO:0000313" key="6">
    <source>
        <dbReference type="EMBL" id="OII75375.1"/>
    </source>
</evidence>
<evidence type="ECO:0000256" key="1">
    <source>
        <dbReference type="ARBA" id="ARBA00022603"/>
    </source>
</evidence>
<dbReference type="InterPro" id="IPR050750">
    <property type="entry name" value="C5-MTase"/>
</dbReference>
<dbReference type="Proteomes" id="UP000186176">
    <property type="component" value="Unassembled WGS sequence"/>
</dbReference>
<evidence type="ECO:0000256" key="3">
    <source>
        <dbReference type="ARBA" id="ARBA00022691"/>
    </source>
</evidence>
<dbReference type="NCBIfam" id="TIGR00675">
    <property type="entry name" value="dcm"/>
    <property type="match status" value="1"/>
</dbReference>
<dbReference type="VEuPathDB" id="CryptoDB:cubi_01896"/>
<feature type="active site" evidence="4">
    <location>
        <position position="88"/>
    </location>
</feature>
<protein>
    <submittedName>
        <fullName evidence="6">DNA methyltransferase</fullName>
    </submittedName>
</protein>
<dbReference type="RefSeq" id="XP_028876382.1">
    <property type="nucleotide sequence ID" value="XM_029018908.1"/>
</dbReference>
<gene>
    <name evidence="6" type="ORF">cubi_01896</name>
</gene>
<dbReference type="InterPro" id="IPR029063">
    <property type="entry name" value="SAM-dependent_MTases_sf"/>
</dbReference>
<keyword evidence="1 4" id="KW-0489">Methyltransferase</keyword>
<comment type="similarity">
    <text evidence="4 5">Belongs to the class I-like SAM-binding methyltransferase superfamily. C5-methyltransferase family.</text>
</comment>
<dbReference type="OrthoDB" id="414133at2759"/>
<dbReference type="PROSITE" id="PS51679">
    <property type="entry name" value="SAM_MT_C5"/>
    <property type="match status" value="1"/>
</dbReference>
<keyword evidence="3 4" id="KW-0949">S-adenosyl-L-methionine</keyword>
<evidence type="ECO:0000256" key="5">
    <source>
        <dbReference type="RuleBase" id="RU000416"/>
    </source>
</evidence>
<dbReference type="PRINTS" id="PR00105">
    <property type="entry name" value="C5METTRFRASE"/>
</dbReference>
<dbReference type="PANTHER" id="PTHR46098:SF1">
    <property type="entry name" value="TRNA (CYTOSINE(38)-C(5))-METHYLTRANSFERASE"/>
    <property type="match status" value="1"/>
</dbReference>
<dbReference type="GO" id="GO:0032259">
    <property type="term" value="P:methylation"/>
    <property type="evidence" value="ECO:0007669"/>
    <property type="project" value="UniProtKB-KW"/>
</dbReference>
<reference evidence="6 7" key="1">
    <citation type="submission" date="2016-10" db="EMBL/GenBank/DDBJ databases">
        <title>Reductive evolution of mitochondrial metabolism and differential evolution of invasion-related proteins in Cryptosporidium.</title>
        <authorList>
            <person name="Liu S."/>
            <person name="Roellig D.M."/>
            <person name="Guo Y."/>
            <person name="Li N."/>
            <person name="Frace M.A."/>
            <person name="Tang K."/>
            <person name="Zhang L."/>
            <person name="Feng Y."/>
            <person name="Xiao L."/>
        </authorList>
    </citation>
    <scope>NUCLEOTIDE SEQUENCE [LARGE SCALE GENOMIC DNA]</scope>
    <source>
        <strain evidence="6">39726</strain>
    </source>
</reference>
<proteinExistence type="inferred from homology"/>
<comment type="caution">
    <text evidence="6">The sequence shown here is derived from an EMBL/GenBank/DDBJ whole genome shotgun (WGS) entry which is preliminary data.</text>
</comment>
<evidence type="ECO:0000256" key="2">
    <source>
        <dbReference type="ARBA" id="ARBA00022679"/>
    </source>
</evidence>